<evidence type="ECO:0000313" key="3">
    <source>
        <dbReference type="Proteomes" id="UP000231057"/>
    </source>
</evidence>
<evidence type="ECO:0000313" key="2">
    <source>
        <dbReference type="EMBL" id="ATS17420.1"/>
    </source>
</evidence>
<reference evidence="2 3" key="1">
    <citation type="submission" date="2016-11" db="EMBL/GenBank/DDBJ databases">
        <title>Complete genome sequence of thermophilic cyanobacteria strain Synechococcus sp. PCC6715.</title>
        <authorList>
            <person name="Tang J."/>
            <person name="Daroch M."/>
            <person name="Liang Y."/>
            <person name="Jiang D."/>
            <person name="Shah M."/>
        </authorList>
    </citation>
    <scope>NUCLEOTIDE SEQUENCE [LARGE SCALE GENOMIC DNA]</scope>
    <source>
        <strain evidence="2 3">PCC 6715</strain>
    </source>
</reference>
<evidence type="ECO:0008006" key="4">
    <source>
        <dbReference type="Google" id="ProtNLM"/>
    </source>
</evidence>
<gene>
    <name evidence="2" type="ORF">BRW62_00175</name>
</gene>
<dbReference type="Proteomes" id="UP000231057">
    <property type="component" value="Chromosome"/>
</dbReference>
<dbReference type="InterPro" id="IPR016162">
    <property type="entry name" value="Ald_DH_N"/>
</dbReference>
<keyword evidence="1" id="KW-0560">Oxidoreductase</keyword>
<dbReference type="InterPro" id="IPR012134">
    <property type="entry name" value="Glu-5-SA_DH"/>
</dbReference>
<dbReference type="RefSeq" id="WP_099797564.1">
    <property type="nucleotide sequence ID" value="NZ_CP018092.1"/>
</dbReference>
<dbReference type="InterPro" id="IPR016163">
    <property type="entry name" value="Ald_DH_C"/>
</dbReference>
<dbReference type="SUPFAM" id="SSF53720">
    <property type="entry name" value="ALDH-like"/>
    <property type="match status" value="1"/>
</dbReference>
<dbReference type="GO" id="GO:0004350">
    <property type="term" value="F:glutamate-5-semialdehyde dehydrogenase activity"/>
    <property type="evidence" value="ECO:0007669"/>
    <property type="project" value="InterPro"/>
</dbReference>
<dbReference type="AlphaFoldDB" id="A0A2D2PYV3"/>
<protein>
    <recommendedName>
        <fullName evidence="4">Gamma-glutamyl phosphate reductase</fullName>
    </recommendedName>
</protein>
<reference evidence="3" key="2">
    <citation type="journal article" date="2022" name="Front. Microbiol.">
        <title>Comparative Genomic Analysis Revealed Distinct Molecular Components and Organization of CO2-Concentrating Mechanism in Thermophilic Cyanobacteria.</title>
        <authorList>
            <person name="Tang J."/>
            <person name="Zhou H."/>
            <person name="Yao D."/>
            <person name="Riaz S."/>
            <person name="You D."/>
            <person name="Klepacz-Smolka A."/>
            <person name="Daroch M."/>
        </authorList>
    </citation>
    <scope>NUCLEOTIDE SEQUENCE [LARGE SCALE GENOMIC DNA]</scope>
    <source>
        <strain evidence="3">PCC 6715</strain>
    </source>
</reference>
<dbReference type="Gene3D" id="3.40.605.10">
    <property type="entry name" value="Aldehyde Dehydrogenase, Chain A, domain 1"/>
    <property type="match status" value="1"/>
</dbReference>
<organism evidence="2 3">
    <name type="scientific">Parathermosynechococcus lividus PCC 6715</name>
    <dbReference type="NCBI Taxonomy" id="1917166"/>
    <lineage>
        <taxon>Bacteria</taxon>
        <taxon>Bacillati</taxon>
        <taxon>Cyanobacteriota</taxon>
        <taxon>Cyanophyceae</taxon>
        <taxon>Acaryochloridales</taxon>
        <taxon>Thermosynechococcaceae</taxon>
        <taxon>Parathermosynechococcus</taxon>
    </lineage>
</organism>
<dbReference type="PANTHER" id="PTHR11063:SF8">
    <property type="entry name" value="DELTA-1-PYRROLINE-5-CARBOXYLATE SYNTHASE"/>
    <property type="match status" value="1"/>
</dbReference>
<dbReference type="GO" id="GO:0050661">
    <property type="term" value="F:NADP binding"/>
    <property type="evidence" value="ECO:0007669"/>
    <property type="project" value="InterPro"/>
</dbReference>
<name>A0A2D2PYV3_PARLV</name>
<dbReference type="KEGG" id="slw:BRW62_00175"/>
<sequence length="394" mass="43515">MLSELLEAARFASTQLAQASYSSRQEALLALINALKTAEPLLLEQNTLDLESSRDLAVSGIVLGWLRLTHERLQRITRWLEQLYQAPDPWVQALPTGRNTFRYAVPLGVIGLIYEGLPTLSLLMAGLALKTGNALVIWGGASSRFTAQAIANVLQDALSRTSLPLSSLQTLPFELPPASWLSQPKAVDVAIAHGRSRFLAEHRSATCCPFVPLALGNSYLVWDGSVSPEVILSCIQQSHDGSPDRPLAIEKIIVLAGVNPSHLTFVMNELAQAGYKSAVDEYLRATYPELPMVDATEWSLPYLNQRLAWHYEEDLGKAIAWINRYGTTASVIATTNYQDCCQFYQQVHTPLVYLNRSPQLERLSALAIGVVAERGAYQGVMGIEQWLSTKQIWL</sequence>
<dbReference type="Gene3D" id="3.40.309.10">
    <property type="entry name" value="Aldehyde Dehydrogenase, Chain A, domain 2"/>
    <property type="match status" value="1"/>
</dbReference>
<dbReference type="PIRSF" id="PIRSF000151">
    <property type="entry name" value="GPR"/>
    <property type="match status" value="1"/>
</dbReference>
<dbReference type="OrthoDB" id="502371at2"/>
<dbReference type="EMBL" id="CP018092">
    <property type="protein sequence ID" value="ATS17420.1"/>
    <property type="molecule type" value="Genomic_DNA"/>
</dbReference>
<accession>A0A2D2PYV3</accession>
<proteinExistence type="predicted"/>
<dbReference type="PANTHER" id="PTHR11063">
    <property type="entry name" value="GLUTAMATE SEMIALDEHYDE DEHYDROGENASE"/>
    <property type="match status" value="1"/>
</dbReference>
<dbReference type="InterPro" id="IPR016161">
    <property type="entry name" value="Ald_DH/histidinol_DH"/>
</dbReference>
<keyword evidence="3" id="KW-1185">Reference proteome</keyword>
<evidence type="ECO:0000256" key="1">
    <source>
        <dbReference type="ARBA" id="ARBA00023002"/>
    </source>
</evidence>